<dbReference type="PANTHER" id="PTHR47506">
    <property type="entry name" value="TRANSCRIPTIONAL REGULATORY PROTEIN"/>
    <property type="match status" value="1"/>
</dbReference>
<proteinExistence type="predicted"/>
<gene>
    <name evidence="6" type="ORF">QO011_004324</name>
</gene>
<dbReference type="PRINTS" id="PR00455">
    <property type="entry name" value="HTHTETR"/>
</dbReference>
<evidence type="ECO:0000259" key="5">
    <source>
        <dbReference type="PROSITE" id="PS50977"/>
    </source>
</evidence>
<dbReference type="PANTHER" id="PTHR47506:SF1">
    <property type="entry name" value="HTH-TYPE TRANSCRIPTIONAL REGULATOR YJDC"/>
    <property type="match status" value="1"/>
</dbReference>
<dbReference type="Proteomes" id="UP001242480">
    <property type="component" value="Unassembled WGS sequence"/>
</dbReference>
<evidence type="ECO:0000256" key="3">
    <source>
        <dbReference type="ARBA" id="ARBA00023163"/>
    </source>
</evidence>
<dbReference type="InterPro" id="IPR001647">
    <property type="entry name" value="HTH_TetR"/>
</dbReference>
<dbReference type="RefSeq" id="WP_307276177.1">
    <property type="nucleotide sequence ID" value="NZ_JAUSVX010000008.1"/>
</dbReference>
<keyword evidence="2 4" id="KW-0238">DNA-binding</keyword>
<dbReference type="EMBL" id="JAUSVX010000008">
    <property type="protein sequence ID" value="MDQ0471301.1"/>
    <property type="molecule type" value="Genomic_DNA"/>
</dbReference>
<dbReference type="SUPFAM" id="SSF48498">
    <property type="entry name" value="Tetracyclin repressor-like, C-terminal domain"/>
    <property type="match status" value="1"/>
</dbReference>
<evidence type="ECO:0000256" key="1">
    <source>
        <dbReference type="ARBA" id="ARBA00023015"/>
    </source>
</evidence>
<organism evidence="6 7">
    <name type="scientific">Labrys wisconsinensis</name>
    <dbReference type="NCBI Taxonomy" id="425677"/>
    <lineage>
        <taxon>Bacteria</taxon>
        <taxon>Pseudomonadati</taxon>
        <taxon>Pseudomonadota</taxon>
        <taxon>Alphaproteobacteria</taxon>
        <taxon>Hyphomicrobiales</taxon>
        <taxon>Xanthobacteraceae</taxon>
        <taxon>Labrys</taxon>
    </lineage>
</organism>
<evidence type="ECO:0000313" key="6">
    <source>
        <dbReference type="EMBL" id="MDQ0471301.1"/>
    </source>
</evidence>
<evidence type="ECO:0000313" key="7">
    <source>
        <dbReference type="Proteomes" id="UP001242480"/>
    </source>
</evidence>
<keyword evidence="3" id="KW-0804">Transcription</keyword>
<dbReference type="Pfam" id="PF00440">
    <property type="entry name" value="TetR_N"/>
    <property type="match status" value="1"/>
</dbReference>
<keyword evidence="7" id="KW-1185">Reference proteome</keyword>
<evidence type="ECO:0000256" key="4">
    <source>
        <dbReference type="PROSITE-ProRule" id="PRU00335"/>
    </source>
</evidence>
<sequence length="202" mass="21848">MPDQPQGSRARLVEAAIDVVRTKGYTAARVEDICAAAGVTKGSFFHHFDSKDALALAAADQWRGCADAIFAAAGCDDLADPLDRLMAYLAFRRAMMTGDLAQWTCFAGTVIQETYRTHRHLSDACQASIAEHSDAVAAIIAEAMRRYGIEGDWTAPSLARHIQAVLQGAFILAKGEGQAAVAVESIDHLRRYVALLFRRPIG</sequence>
<dbReference type="InterPro" id="IPR036271">
    <property type="entry name" value="Tet_transcr_reg_TetR-rel_C_sf"/>
</dbReference>
<dbReference type="SUPFAM" id="SSF46689">
    <property type="entry name" value="Homeodomain-like"/>
    <property type="match status" value="1"/>
</dbReference>
<dbReference type="Gene3D" id="1.10.357.10">
    <property type="entry name" value="Tetracycline Repressor, domain 2"/>
    <property type="match status" value="1"/>
</dbReference>
<keyword evidence="1" id="KW-0805">Transcription regulation</keyword>
<accession>A0ABU0JCR8</accession>
<name>A0ABU0JCR8_9HYPH</name>
<feature type="domain" description="HTH tetR-type" evidence="5">
    <location>
        <begin position="6"/>
        <end position="66"/>
    </location>
</feature>
<dbReference type="InterPro" id="IPR009057">
    <property type="entry name" value="Homeodomain-like_sf"/>
</dbReference>
<dbReference type="PROSITE" id="PS50977">
    <property type="entry name" value="HTH_TETR_2"/>
    <property type="match status" value="1"/>
</dbReference>
<reference evidence="6 7" key="1">
    <citation type="submission" date="2023-07" db="EMBL/GenBank/DDBJ databases">
        <title>Genomic Encyclopedia of Type Strains, Phase IV (KMG-IV): sequencing the most valuable type-strain genomes for metagenomic binning, comparative biology and taxonomic classification.</title>
        <authorList>
            <person name="Goeker M."/>
        </authorList>
    </citation>
    <scope>NUCLEOTIDE SEQUENCE [LARGE SCALE GENOMIC DNA]</scope>
    <source>
        <strain evidence="6 7">DSM 19619</strain>
    </source>
</reference>
<dbReference type="Pfam" id="PF16925">
    <property type="entry name" value="TetR_C_13"/>
    <property type="match status" value="1"/>
</dbReference>
<comment type="caution">
    <text evidence="6">The sequence shown here is derived from an EMBL/GenBank/DDBJ whole genome shotgun (WGS) entry which is preliminary data.</text>
</comment>
<protein>
    <submittedName>
        <fullName evidence="6">TetR/AcrR family transcriptional repressor of nem operon</fullName>
    </submittedName>
</protein>
<feature type="DNA-binding region" description="H-T-H motif" evidence="4">
    <location>
        <begin position="29"/>
        <end position="48"/>
    </location>
</feature>
<dbReference type="InterPro" id="IPR011075">
    <property type="entry name" value="TetR_C"/>
</dbReference>
<evidence type="ECO:0000256" key="2">
    <source>
        <dbReference type="ARBA" id="ARBA00023125"/>
    </source>
</evidence>